<evidence type="ECO:0000313" key="2">
    <source>
        <dbReference type="WBParaSite" id="RSKR_0001010800.1"/>
    </source>
</evidence>
<dbReference type="Proteomes" id="UP000095286">
    <property type="component" value="Unplaced"/>
</dbReference>
<name>A0AC35UDN2_9BILA</name>
<organism evidence="1 2">
    <name type="scientific">Rhabditophanes sp. KR3021</name>
    <dbReference type="NCBI Taxonomy" id="114890"/>
    <lineage>
        <taxon>Eukaryota</taxon>
        <taxon>Metazoa</taxon>
        <taxon>Ecdysozoa</taxon>
        <taxon>Nematoda</taxon>
        <taxon>Chromadorea</taxon>
        <taxon>Rhabditida</taxon>
        <taxon>Tylenchina</taxon>
        <taxon>Panagrolaimomorpha</taxon>
        <taxon>Strongyloidoidea</taxon>
        <taxon>Alloionematidae</taxon>
        <taxon>Rhabditophanes</taxon>
    </lineage>
</organism>
<dbReference type="WBParaSite" id="RSKR_0001010800.1">
    <property type="protein sequence ID" value="RSKR_0001010800.1"/>
    <property type="gene ID" value="RSKR_0001010800"/>
</dbReference>
<protein>
    <submittedName>
        <fullName evidence="2">UCH_1 domain-containing protein</fullName>
    </submittedName>
</protein>
<proteinExistence type="predicted"/>
<sequence>MTEMRMQQGIGYLANPRANTDMKYFNIIPYDNVNQISIGQLNDFNQNGDRGQATYPAEDHARIHTPSIPWFYQIPKYKPCKLTIEQDIERYNKSGMVSLLSDDLFPFVSPTLQSLYQLMPIRNMFLQHLCTKEYCLSCEINFQFRLMSMRGGSGIADVKNFIRTFQSFQAYSEIKSLEGTLREEICSFIENLFTIIGKELDLTITSSQAKERQITKARVFGKIENPRQAVVKLDYSAWKEGTKLGQLVDLINPIAKESDVLVVLPAITPVHTKKVQSLFVRQSFWNFIDCKYLHDCTNLNCRYKHPNNKERAFEEGLGELNFDEITMPANMRVGNQSYTLESAIFVIGNGELDPATYATHAISIAKDITKMSEDNMNWVIFSQHATGITTKPEAFSCNLSWKMPVALFYVKSKRENVNMTEHKVEIPLDIFWCFDNLAAGQGNVNTSNDSKEPTNNNNKHTDIFKELREGKVVALDAEFISIDSNDVIKKDEIGRMSVVDEKGEVLIDDYVIGGVNPVFDYKTAVNPIQISDTVKICKLPNKPMLSLQKLALKMLDKKVQVDSHDSIVDAKTALEIYNKAEEMIAEGTLEDLLKSVYELGMHEWECERYYRATP</sequence>
<reference evidence="2" key="1">
    <citation type="submission" date="2016-11" db="UniProtKB">
        <authorList>
            <consortium name="WormBaseParasite"/>
        </authorList>
    </citation>
    <scope>IDENTIFICATION</scope>
    <source>
        <strain evidence="2">KR3021</strain>
    </source>
</reference>
<evidence type="ECO:0000313" key="1">
    <source>
        <dbReference type="Proteomes" id="UP000095286"/>
    </source>
</evidence>
<accession>A0AC35UDN2</accession>